<accession>A0AAD9T2L8</accession>
<dbReference type="PANTHER" id="PTHR11361:SF21">
    <property type="entry name" value="MUTS PROTEIN HOMOLOG 4"/>
    <property type="match status" value="1"/>
</dbReference>
<name>A0AAD9T2L8_9HELO</name>
<evidence type="ECO:0000313" key="13">
    <source>
        <dbReference type="Proteomes" id="UP001285354"/>
    </source>
</evidence>
<evidence type="ECO:0000313" key="12">
    <source>
        <dbReference type="EMBL" id="KAK2628296.1"/>
    </source>
</evidence>
<proteinExistence type="inferred from homology"/>
<dbReference type="Gene3D" id="1.10.1420.10">
    <property type="match status" value="2"/>
</dbReference>
<evidence type="ECO:0000256" key="6">
    <source>
        <dbReference type="ARBA" id="ARBA00023254"/>
    </source>
</evidence>
<reference evidence="12" key="1">
    <citation type="submission" date="2023-06" db="EMBL/GenBank/DDBJ databases">
        <title>Draft genome of Marssonina rosae.</title>
        <authorList>
            <person name="Cheng Q."/>
        </authorList>
    </citation>
    <scope>NUCLEOTIDE SEQUENCE</scope>
    <source>
        <strain evidence="12">R4</strain>
    </source>
</reference>
<evidence type="ECO:0000259" key="11">
    <source>
        <dbReference type="PROSITE" id="PS00486"/>
    </source>
</evidence>
<dbReference type="Pfam" id="PF05188">
    <property type="entry name" value="MutS_II"/>
    <property type="match status" value="1"/>
</dbReference>
<dbReference type="InterPro" id="IPR007696">
    <property type="entry name" value="DNA_mismatch_repair_MutS_core"/>
</dbReference>
<dbReference type="SUPFAM" id="SSF53150">
    <property type="entry name" value="DNA repair protein MutS, domain II"/>
    <property type="match status" value="1"/>
</dbReference>
<dbReference type="GO" id="GO:0006298">
    <property type="term" value="P:mismatch repair"/>
    <property type="evidence" value="ECO:0007669"/>
    <property type="project" value="InterPro"/>
</dbReference>
<gene>
    <name evidence="12" type="ORF">QTJ16_002942</name>
</gene>
<evidence type="ECO:0000256" key="4">
    <source>
        <dbReference type="ARBA" id="ARBA00022840"/>
    </source>
</evidence>
<keyword evidence="13" id="KW-1185">Reference proteome</keyword>
<evidence type="ECO:0000256" key="5">
    <source>
        <dbReference type="ARBA" id="ARBA00023125"/>
    </source>
</evidence>
<dbReference type="GO" id="GO:0140664">
    <property type="term" value="F:ATP-dependent DNA damage sensor activity"/>
    <property type="evidence" value="ECO:0007669"/>
    <property type="project" value="InterPro"/>
</dbReference>
<dbReference type="GO" id="GO:0030983">
    <property type="term" value="F:mismatched DNA binding"/>
    <property type="evidence" value="ECO:0007669"/>
    <property type="project" value="InterPro"/>
</dbReference>
<dbReference type="InterPro" id="IPR027417">
    <property type="entry name" value="P-loop_NTPase"/>
</dbReference>
<protein>
    <recommendedName>
        <fullName evidence="2 9">DNA mismatch repair protein MSH3</fullName>
    </recommendedName>
    <alternativeName>
        <fullName evidence="2 9">DNA mismatch repair protein MSH3</fullName>
    </alternativeName>
    <alternativeName>
        <fullName evidence="8">MutS protein homolog 3</fullName>
    </alternativeName>
</protein>
<dbReference type="InterPro" id="IPR011184">
    <property type="entry name" value="DNA_mismatch_repair_Msh2"/>
</dbReference>
<dbReference type="SMART" id="SM00533">
    <property type="entry name" value="MUTSd"/>
    <property type="match status" value="1"/>
</dbReference>
<sequence length="902" mass="101268">MKLIDSHIRKRMPPPRSSTSEIYSSTSYQNVGSTSTWQTSYETSTTPYGARPSTVRPNSTFSSRPGTARPSSGRRSRSRAGSIIGGESQHIICALSEARGVSPTVGLAFVNVSTGEAVLSQICDNQFYARTINKLHVFDPTDILIVSTSGPPNPKSKMYSVVEENTMGSKIISVDRKYWSESAGLEYIHHLAFAEDAEAIKVAIGGNYFATCCFAAVLKYIDLNMSLTFAYHSLRIKYQPSEGSMMIDLSTIYSLELIQNLHNSKSRACLYGVMNQTLTPMGARLLRSNILQPSTQADVLEQRYDAVGELFTKEDMFFQLRQVLKSVQDTEKLLSSLIIVPTQPDILYSEQSINQILMLKSFIQCVHPIFESLASAKSDLLVMIRENCKPEYLAQTMGYIKEVINEDVTYQKTPLDLRNQRTYAVKSGVSGLLDVARQTFKETTEDVHQHVTEINQRYDMGAETKYDNARRYYLKLYESDFDERDIPEILINRYRKKGFIECQTLDLVKLNQRIEGSHQEVVLMSDQTIQDLIDNIRGEIPALFRVCESIAMLDMITSFAHLATTAEPQAEYSRPQIGDTIAIGSGRHPIKERISKDRFVPNDVYASQEQRFQIITGCNMSGKSTYIRSIALMSVMAQVGSFVPANDANFKIIYQLFARVSMDDCIEANVSTFASEMRETAFILRNIDENSLAIIDELGRGTSTRDGLAISLSIAEALVQSKALVFFATHFRELAQIMQNRLGVVNMHLEVDLSEANTMKMLYKIREGHIIEKHYGIALARVVDLPPRVLEVAEKVSKTLEDQAEARRQSSKARALTKRRKLVYALRESLRTAASGQMEERALLSWIVRLQDEFIRRMDAIDNDAASSDIESGIVTDEEDLLEASSGEERAEGEEEIDSSGV</sequence>
<dbReference type="SMART" id="SM00534">
    <property type="entry name" value="MUTSac"/>
    <property type="match status" value="1"/>
</dbReference>
<dbReference type="PIRSF" id="PIRSF005813">
    <property type="entry name" value="MSH2"/>
    <property type="match status" value="1"/>
</dbReference>
<keyword evidence="4" id="KW-0067">ATP-binding</keyword>
<dbReference type="AlphaFoldDB" id="A0AAD9T2L8"/>
<feature type="compositionally biased region" description="Acidic residues" evidence="10">
    <location>
        <begin position="891"/>
        <end position="902"/>
    </location>
</feature>
<feature type="compositionally biased region" description="Polar residues" evidence="10">
    <location>
        <begin position="29"/>
        <end position="47"/>
    </location>
</feature>
<dbReference type="InterPro" id="IPR045076">
    <property type="entry name" value="MutS"/>
</dbReference>
<feature type="region of interest" description="Disordered" evidence="10">
    <location>
        <begin position="1"/>
        <end position="82"/>
    </location>
</feature>
<keyword evidence="6" id="KW-0469">Meiosis</keyword>
<feature type="region of interest" description="Disordered" evidence="10">
    <location>
        <begin position="867"/>
        <end position="902"/>
    </location>
</feature>
<evidence type="ECO:0000256" key="7">
    <source>
        <dbReference type="ARBA" id="ARBA00025902"/>
    </source>
</evidence>
<dbReference type="Pfam" id="PF00488">
    <property type="entry name" value="MutS_V"/>
    <property type="match status" value="1"/>
</dbReference>
<dbReference type="FunFam" id="1.10.1420.10:FF:000013">
    <property type="entry name" value="mutS protein homolog 4"/>
    <property type="match status" value="1"/>
</dbReference>
<evidence type="ECO:0000256" key="3">
    <source>
        <dbReference type="ARBA" id="ARBA00022741"/>
    </source>
</evidence>
<evidence type="ECO:0000256" key="1">
    <source>
        <dbReference type="ARBA" id="ARBA00007094"/>
    </source>
</evidence>
<dbReference type="InterPro" id="IPR036678">
    <property type="entry name" value="MutS_con_dom_sf"/>
</dbReference>
<feature type="domain" description="DNA mismatch repair proteins mutS family" evidence="11">
    <location>
        <begin position="691"/>
        <end position="707"/>
    </location>
</feature>
<dbReference type="GO" id="GO:0005634">
    <property type="term" value="C:nucleus"/>
    <property type="evidence" value="ECO:0007669"/>
    <property type="project" value="TreeGrafter"/>
</dbReference>
<dbReference type="InterPro" id="IPR007860">
    <property type="entry name" value="DNA_mmatch_repair_MutS_con_dom"/>
</dbReference>
<keyword evidence="5" id="KW-0238">DNA-binding</keyword>
<comment type="caution">
    <text evidence="12">The sequence shown here is derived from an EMBL/GenBank/DDBJ whole genome shotgun (WGS) entry which is preliminary data.</text>
</comment>
<dbReference type="Gene3D" id="3.30.420.110">
    <property type="entry name" value="MutS, connector domain"/>
    <property type="match status" value="1"/>
</dbReference>
<organism evidence="12 13">
    <name type="scientific">Diplocarpon rosae</name>
    <dbReference type="NCBI Taxonomy" id="946125"/>
    <lineage>
        <taxon>Eukaryota</taxon>
        <taxon>Fungi</taxon>
        <taxon>Dikarya</taxon>
        <taxon>Ascomycota</taxon>
        <taxon>Pezizomycotina</taxon>
        <taxon>Leotiomycetes</taxon>
        <taxon>Helotiales</taxon>
        <taxon>Drepanopezizaceae</taxon>
        <taxon>Diplocarpon</taxon>
    </lineage>
</organism>
<evidence type="ECO:0000256" key="2">
    <source>
        <dbReference type="ARBA" id="ARBA00022151"/>
    </source>
</evidence>
<dbReference type="SUPFAM" id="SSF52540">
    <property type="entry name" value="P-loop containing nucleoside triphosphate hydrolases"/>
    <property type="match status" value="1"/>
</dbReference>
<dbReference type="InterPro" id="IPR036187">
    <property type="entry name" value="DNA_mismatch_repair_MutS_sf"/>
</dbReference>
<dbReference type="Gene3D" id="3.40.50.300">
    <property type="entry name" value="P-loop containing nucleotide triphosphate hydrolases"/>
    <property type="match status" value="1"/>
</dbReference>
<dbReference type="InterPro" id="IPR000432">
    <property type="entry name" value="DNA_mismatch_repair_MutS_C"/>
</dbReference>
<dbReference type="EMBL" id="JAUBYV010000003">
    <property type="protein sequence ID" value="KAK2628296.1"/>
    <property type="molecule type" value="Genomic_DNA"/>
</dbReference>
<evidence type="ECO:0000256" key="9">
    <source>
        <dbReference type="ARBA" id="ARBA00073774"/>
    </source>
</evidence>
<dbReference type="SUPFAM" id="SSF48334">
    <property type="entry name" value="DNA repair protein MutS, domain III"/>
    <property type="match status" value="1"/>
</dbReference>
<dbReference type="GO" id="GO:0007131">
    <property type="term" value="P:reciprocal meiotic recombination"/>
    <property type="evidence" value="ECO:0007669"/>
    <property type="project" value="TreeGrafter"/>
</dbReference>
<keyword evidence="3" id="KW-0547">Nucleotide-binding</keyword>
<comment type="similarity">
    <text evidence="1">Belongs to the DNA mismatch repair MutS family. MSH3 subfamily.</text>
</comment>
<feature type="compositionally biased region" description="Low complexity" evidence="10">
    <location>
        <begin position="62"/>
        <end position="71"/>
    </location>
</feature>
<dbReference type="PANTHER" id="PTHR11361">
    <property type="entry name" value="DNA MISMATCH REPAIR PROTEIN MUTS FAMILY MEMBER"/>
    <property type="match status" value="1"/>
</dbReference>
<evidence type="ECO:0000256" key="10">
    <source>
        <dbReference type="SAM" id="MobiDB-lite"/>
    </source>
</evidence>
<dbReference type="PROSITE" id="PS00486">
    <property type="entry name" value="DNA_MISMATCH_REPAIR_2"/>
    <property type="match status" value="1"/>
</dbReference>
<dbReference type="Pfam" id="PF05192">
    <property type="entry name" value="MutS_III"/>
    <property type="match status" value="1"/>
</dbReference>
<evidence type="ECO:0000256" key="8">
    <source>
        <dbReference type="ARBA" id="ARBA00029792"/>
    </source>
</evidence>
<dbReference type="Proteomes" id="UP001285354">
    <property type="component" value="Unassembled WGS sequence"/>
</dbReference>
<dbReference type="GO" id="GO:0005524">
    <property type="term" value="F:ATP binding"/>
    <property type="evidence" value="ECO:0007669"/>
    <property type="project" value="UniProtKB-KW"/>
</dbReference>
<dbReference type="FunFam" id="3.40.50.300:FF:000870">
    <property type="entry name" value="MutS protein homolog 4"/>
    <property type="match status" value="1"/>
</dbReference>
<feature type="compositionally biased region" description="Low complexity" evidence="10">
    <location>
        <begin position="17"/>
        <end position="28"/>
    </location>
</feature>
<comment type="subunit">
    <text evidence="7">Heterodimer consisting of MSH2-MSH3 (MutS beta). Forms a ternary complex with MutL alpha (MLH1-PMS1).</text>
</comment>